<evidence type="ECO:0000256" key="1">
    <source>
        <dbReference type="SAM" id="MobiDB-lite"/>
    </source>
</evidence>
<gene>
    <name evidence="2" type="ORF">F0344_00525</name>
</gene>
<dbReference type="Proteomes" id="UP000515307">
    <property type="component" value="Chromosome"/>
</dbReference>
<protein>
    <submittedName>
        <fullName evidence="2">Uncharacterized protein</fullName>
    </submittedName>
</protein>
<proteinExistence type="predicted"/>
<feature type="region of interest" description="Disordered" evidence="1">
    <location>
        <begin position="36"/>
        <end position="58"/>
    </location>
</feature>
<dbReference type="EMBL" id="CP045702">
    <property type="protein sequence ID" value="QNE73308.1"/>
    <property type="molecule type" value="Genomic_DNA"/>
</dbReference>
<name>A0A7G7BD93_9ACTN</name>
<keyword evidence="3" id="KW-1185">Reference proteome</keyword>
<dbReference type="AlphaFoldDB" id="A0A7G7BD93"/>
<sequence>MDGATTVHVTFIDEIFKCSTTALNTLVAMNSDARRAAPLHHGSRLLPPRSRLPQPEHD</sequence>
<organism evidence="2 3">
    <name type="scientific">Streptomyces finlayi</name>
    <dbReference type="NCBI Taxonomy" id="67296"/>
    <lineage>
        <taxon>Bacteria</taxon>
        <taxon>Bacillati</taxon>
        <taxon>Actinomycetota</taxon>
        <taxon>Actinomycetes</taxon>
        <taxon>Kitasatosporales</taxon>
        <taxon>Streptomycetaceae</taxon>
        <taxon>Streptomyces</taxon>
    </lineage>
</organism>
<evidence type="ECO:0000313" key="2">
    <source>
        <dbReference type="EMBL" id="QNE73308.1"/>
    </source>
</evidence>
<accession>A0A7G7BD93</accession>
<reference evidence="3" key="1">
    <citation type="submission" date="2019-10" db="EMBL/GenBank/DDBJ databases">
        <title>Antimicrobial potential of Antarctic Bacteria.</title>
        <authorList>
            <person name="Benaud N."/>
            <person name="Edwards R.J."/>
            <person name="Ferrari B.C."/>
        </authorList>
    </citation>
    <scope>NUCLEOTIDE SEQUENCE [LARGE SCALE GENOMIC DNA]</scope>
    <source>
        <strain evidence="3">NBSH44</strain>
    </source>
</reference>
<feature type="compositionally biased region" description="Low complexity" evidence="1">
    <location>
        <begin position="44"/>
        <end position="58"/>
    </location>
</feature>
<evidence type="ECO:0000313" key="3">
    <source>
        <dbReference type="Proteomes" id="UP000515307"/>
    </source>
</evidence>
<dbReference type="KEGG" id="sfiy:F0344_00525"/>